<comment type="catalytic activity">
    <reaction evidence="10 11">
        <text>a lipid X + a UDP-2-N,3-O-bis[(3R)-3-hydroxyacyl]-alpha-D-glucosamine = a lipid A disaccharide + UDP + H(+)</text>
        <dbReference type="Rhea" id="RHEA:67828"/>
        <dbReference type="ChEBI" id="CHEBI:15378"/>
        <dbReference type="ChEBI" id="CHEBI:58223"/>
        <dbReference type="ChEBI" id="CHEBI:137748"/>
        <dbReference type="ChEBI" id="CHEBI:176338"/>
        <dbReference type="ChEBI" id="CHEBI:176343"/>
        <dbReference type="EC" id="2.4.1.182"/>
    </reaction>
</comment>
<organism evidence="12 13">
    <name type="scientific">Kerstersia gyiorum</name>
    <dbReference type="NCBI Taxonomy" id="206506"/>
    <lineage>
        <taxon>Bacteria</taxon>
        <taxon>Pseudomonadati</taxon>
        <taxon>Pseudomonadota</taxon>
        <taxon>Betaproteobacteria</taxon>
        <taxon>Burkholderiales</taxon>
        <taxon>Alcaligenaceae</taxon>
        <taxon>Kerstersia</taxon>
    </lineage>
</organism>
<evidence type="ECO:0000256" key="1">
    <source>
        <dbReference type="ARBA" id="ARBA00002056"/>
    </source>
</evidence>
<sequence>MISGVGLARDAGEPVIGMVAGEPSGDLIAARVLAGLQQQVPNLRCQGIGGPRLQAQGQEIWHSMHALTVFGYVDALKRLPSLLRTYGDVKRRWLAQPPGVFVGIDAPDFNLKLELALRQAGIPTVHFVGPSIWAWRYERIHKIREAVSHMLVLFPFEEELYRKEGVPVTYVGHPLAGNIPMQPDRAAARRRLGLSGNERILAVLPGSRRSEIELMAPRFLQAAQQLCRDEPGLVCLVPMVNAERKAQFEAVLRQHPVPGLRCVTQEDIALEGQERDNWPVAWHVMEACDTALVTSGTATLETALFKRPMVISYVLSPWMRRLMSWKSGQQRPYVPWVGLPNVLLRDFAVPELLQEDATPEKLAQAVRAQWNDAPGTARIEERFAEMHAVLRQDTARLAADAILETAEHGAG</sequence>
<accession>A0A171KQT8</accession>
<keyword evidence="7 11" id="KW-0328">Glycosyltransferase</keyword>
<dbReference type="GeneID" id="99726591"/>
<keyword evidence="6 11" id="KW-0441">Lipid A biosynthesis</keyword>
<keyword evidence="13" id="KW-1185">Reference proteome</keyword>
<dbReference type="InterPro" id="IPR003835">
    <property type="entry name" value="Glyco_trans_19"/>
</dbReference>
<keyword evidence="5 11" id="KW-0444">Lipid biosynthesis</keyword>
<dbReference type="EMBL" id="LBNE01000008">
    <property type="protein sequence ID" value="KKO71255.1"/>
    <property type="molecule type" value="Genomic_DNA"/>
</dbReference>
<dbReference type="NCBIfam" id="TIGR00215">
    <property type="entry name" value="lpxB"/>
    <property type="match status" value="1"/>
</dbReference>
<dbReference type="GO" id="GO:0009245">
    <property type="term" value="P:lipid A biosynthetic process"/>
    <property type="evidence" value="ECO:0007669"/>
    <property type="project" value="UniProtKB-UniRule"/>
</dbReference>
<dbReference type="PANTHER" id="PTHR30372:SF4">
    <property type="entry name" value="LIPID-A-DISACCHARIDE SYNTHASE, MITOCHONDRIAL-RELATED"/>
    <property type="match status" value="1"/>
</dbReference>
<evidence type="ECO:0000256" key="10">
    <source>
        <dbReference type="ARBA" id="ARBA00048975"/>
    </source>
</evidence>
<dbReference type="RefSeq" id="WP_068372270.1">
    <property type="nucleotide sequence ID" value="NZ_CP033936.1"/>
</dbReference>
<reference evidence="12 13" key="1">
    <citation type="submission" date="2015-04" db="EMBL/GenBank/DDBJ databases">
        <title>Genome sequence of Kerstersia gyiorum CG1.</title>
        <authorList>
            <person name="Greninger A.L."/>
            <person name="Kozyreva V."/>
            <person name="Chaturvedi V."/>
        </authorList>
    </citation>
    <scope>NUCLEOTIDE SEQUENCE [LARGE SCALE GENOMIC DNA]</scope>
    <source>
        <strain evidence="12 13">CG1</strain>
    </source>
</reference>
<dbReference type="Proteomes" id="UP000078084">
    <property type="component" value="Unassembled WGS sequence"/>
</dbReference>
<dbReference type="GO" id="GO:0005543">
    <property type="term" value="F:phospholipid binding"/>
    <property type="evidence" value="ECO:0007669"/>
    <property type="project" value="TreeGrafter"/>
</dbReference>
<dbReference type="EC" id="2.4.1.182" evidence="3 11"/>
<dbReference type="PANTHER" id="PTHR30372">
    <property type="entry name" value="LIPID-A-DISACCHARIDE SYNTHASE"/>
    <property type="match status" value="1"/>
</dbReference>
<comment type="caution">
    <text evidence="12">The sequence shown here is derived from an EMBL/GenBank/DDBJ whole genome shotgun (WGS) entry which is preliminary data.</text>
</comment>
<keyword evidence="9 11" id="KW-0443">Lipid metabolism</keyword>
<evidence type="ECO:0000313" key="12">
    <source>
        <dbReference type="EMBL" id="KKO71255.1"/>
    </source>
</evidence>
<dbReference type="STRING" id="206506.AAV32_11925"/>
<dbReference type="OrthoDB" id="9801642at2"/>
<comment type="similarity">
    <text evidence="2 11">Belongs to the LpxB family.</text>
</comment>
<dbReference type="GO" id="GO:0008915">
    <property type="term" value="F:lipid-A-disaccharide synthase activity"/>
    <property type="evidence" value="ECO:0007669"/>
    <property type="project" value="UniProtKB-UniRule"/>
</dbReference>
<evidence type="ECO:0000256" key="5">
    <source>
        <dbReference type="ARBA" id="ARBA00022516"/>
    </source>
</evidence>
<dbReference type="Pfam" id="PF02684">
    <property type="entry name" value="LpxB"/>
    <property type="match status" value="1"/>
</dbReference>
<proteinExistence type="inferred from homology"/>
<evidence type="ECO:0000256" key="4">
    <source>
        <dbReference type="ARBA" id="ARBA00020902"/>
    </source>
</evidence>
<evidence type="ECO:0000256" key="7">
    <source>
        <dbReference type="ARBA" id="ARBA00022676"/>
    </source>
</evidence>
<evidence type="ECO:0000256" key="3">
    <source>
        <dbReference type="ARBA" id="ARBA00012687"/>
    </source>
</evidence>
<gene>
    <name evidence="11" type="primary">lpxB</name>
    <name evidence="12" type="ORF">AAV32_11925</name>
</gene>
<dbReference type="AlphaFoldDB" id="A0A171KQT8"/>
<keyword evidence="8 11" id="KW-0808">Transferase</keyword>
<evidence type="ECO:0000313" key="13">
    <source>
        <dbReference type="Proteomes" id="UP000078084"/>
    </source>
</evidence>
<dbReference type="HAMAP" id="MF_00392">
    <property type="entry name" value="LpxB"/>
    <property type="match status" value="1"/>
</dbReference>
<comment type="pathway">
    <text evidence="11">Bacterial outer membrane biogenesis; LPS lipid A biosynthesis.</text>
</comment>
<dbReference type="GO" id="GO:0016020">
    <property type="term" value="C:membrane"/>
    <property type="evidence" value="ECO:0007669"/>
    <property type="project" value="GOC"/>
</dbReference>
<evidence type="ECO:0000256" key="8">
    <source>
        <dbReference type="ARBA" id="ARBA00022679"/>
    </source>
</evidence>
<dbReference type="PATRIC" id="fig|206506.3.peg.2541"/>
<name>A0A171KQT8_9BURK</name>
<evidence type="ECO:0000256" key="2">
    <source>
        <dbReference type="ARBA" id="ARBA00007868"/>
    </source>
</evidence>
<evidence type="ECO:0000256" key="11">
    <source>
        <dbReference type="HAMAP-Rule" id="MF_00392"/>
    </source>
</evidence>
<dbReference type="SUPFAM" id="SSF53756">
    <property type="entry name" value="UDP-Glycosyltransferase/glycogen phosphorylase"/>
    <property type="match status" value="1"/>
</dbReference>
<evidence type="ECO:0000256" key="9">
    <source>
        <dbReference type="ARBA" id="ARBA00023098"/>
    </source>
</evidence>
<comment type="function">
    <text evidence="1 11">Condensation of UDP-2,3-diacylglucosamine and 2,3-diacylglucosamine-1-phosphate to form lipid A disaccharide, a precursor of lipid A, a phosphorylated glycolipid that anchors the lipopolysaccharide to the outer membrane of the cell.</text>
</comment>
<evidence type="ECO:0000256" key="6">
    <source>
        <dbReference type="ARBA" id="ARBA00022556"/>
    </source>
</evidence>
<protein>
    <recommendedName>
        <fullName evidence="4 11">Lipid-A-disaccharide synthase</fullName>
        <ecNumber evidence="3 11">2.4.1.182</ecNumber>
    </recommendedName>
</protein>
<dbReference type="UniPathway" id="UPA00973"/>